<protein>
    <recommendedName>
        <fullName evidence="4">DUF1318 domain-containing protein</fullName>
    </recommendedName>
</protein>
<accession>A0ABM9Y491</accession>
<evidence type="ECO:0000256" key="1">
    <source>
        <dbReference type="SAM" id="Phobius"/>
    </source>
</evidence>
<dbReference type="Pfam" id="PF07027">
    <property type="entry name" value="DUF1318"/>
    <property type="match status" value="1"/>
</dbReference>
<dbReference type="PIRSF" id="PIRSF025560">
    <property type="entry name" value="UCP025560"/>
    <property type="match status" value="1"/>
</dbReference>
<organism evidence="2 3">
    <name type="scientific">Yersinia bercovieri ATCC 43970</name>
    <dbReference type="NCBI Taxonomy" id="349968"/>
    <lineage>
        <taxon>Bacteria</taxon>
        <taxon>Pseudomonadati</taxon>
        <taxon>Pseudomonadota</taxon>
        <taxon>Gammaproteobacteria</taxon>
        <taxon>Enterobacterales</taxon>
        <taxon>Yersiniaceae</taxon>
        <taxon>Yersinia</taxon>
    </lineage>
</organism>
<evidence type="ECO:0008006" key="4">
    <source>
        <dbReference type="Google" id="ProtNLM"/>
    </source>
</evidence>
<dbReference type="Proteomes" id="UP000010319">
    <property type="component" value="Unassembled WGS sequence"/>
</dbReference>
<dbReference type="InterPro" id="IPR008309">
    <property type="entry name" value="YdbL"/>
</dbReference>
<feature type="transmembrane region" description="Helical" evidence="1">
    <location>
        <begin position="20"/>
        <end position="41"/>
    </location>
</feature>
<dbReference type="EMBL" id="AALC02000001">
    <property type="protein sequence ID" value="EEQ08545.1"/>
    <property type="molecule type" value="Genomic_DNA"/>
</dbReference>
<evidence type="ECO:0000313" key="3">
    <source>
        <dbReference type="Proteomes" id="UP000010319"/>
    </source>
</evidence>
<evidence type="ECO:0000313" key="2">
    <source>
        <dbReference type="EMBL" id="EEQ08545.1"/>
    </source>
</evidence>
<keyword evidence="1" id="KW-0472">Membrane</keyword>
<sequence length="124" mass="13524">MMNKQTSGWIGGTGGLIRLILSSMILSGTLLFSSMAFALTLEQAKQQGRVGETLSGYLAPVKKDPETLALVEQINIARTEKYEEVAQKNHISTEDVAKLAGQKLVNRAAAGEYVRGINGQWMKR</sequence>
<keyword evidence="3" id="KW-1185">Reference proteome</keyword>
<keyword evidence="1" id="KW-0812">Transmembrane</keyword>
<keyword evidence="1" id="KW-1133">Transmembrane helix</keyword>
<gene>
    <name evidence="2" type="ORF">yberc0001_22900</name>
</gene>
<proteinExistence type="predicted"/>
<name>A0ABM9Y491_YERBE</name>
<reference evidence="2" key="1">
    <citation type="submission" date="2008-12" db="EMBL/GenBank/DDBJ databases">
        <title>Annotation of the Yersinia bercovieri ATCC 43970 genome.</title>
        <authorList>
            <person name="Read T.D."/>
            <person name="Akmal A."/>
            <person name="Bishop-Lilly K."/>
            <person name="Chen P.E."/>
            <person name="Cook C."/>
            <person name="Kiley M.P."/>
            <person name="Lentz S."/>
            <person name="Mateczun A."/>
            <person name="Nagarajan N."/>
            <person name="Nolan N."/>
            <person name="Osborne B.I."/>
            <person name="Pop M."/>
            <person name="Sozhamannan S."/>
            <person name="Stewart A.C."/>
            <person name="Sulakvelidze A."/>
            <person name="Thomason B."/>
            <person name="Willner K."/>
            <person name="Zwick M.E."/>
        </authorList>
    </citation>
    <scope>NUCLEOTIDE SEQUENCE [LARGE SCALE GENOMIC DNA]</scope>
    <source>
        <strain evidence="2">ATCC 43970</strain>
    </source>
</reference>
<comment type="caution">
    <text evidence="2">The sequence shown here is derived from an EMBL/GenBank/DDBJ whole genome shotgun (WGS) entry which is preliminary data.</text>
</comment>